<dbReference type="PROSITE" id="PS00395">
    <property type="entry name" value="ALANINE_RACEMASE"/>
    <property type="match status" value="1"/>
</dbReference>
<dbReference type="InterPro" id="IPR029066">
    <property type="entry name" value="PLP-binding_barrel"/>
</dbReference>
<dbReference type="PANTHER" id="PTHR30511:SF0">
    <property type="entry name" value="ALANINE RACEMASE, CATABOLIC-RELATED"/>
    <property type="match status" value="1"/>
</dbReference>
<dbReference type="FunFam" id="2.40.37.10:FF:000006">
    <property type="entry name" value="Alanine racemase"/>
    <property type="match status" value="1"/>
</dbReference>
<dbReference type="AlphaFoldDB" id="A0A0R2DNQ3"/>
<protein>
    <recommendedName>
        <fullName evidence="5">Alanine racemase</fullName>
        <ecNumber evidence="5">5.1.1.1</ecNumber>
    </recommendedName>
</protein>
<dbReference type="FunFam" id="3.20.20.10:FF:000002">
    <property type="entry name" value="Alanine racemase"/>
    <property type="match status" value="1"/>
</dbReference>
<evidence type="ECO:0000256" key="4">
    <source>
        <dbReference type="ARBA" id="ARBA00023235"/>
    </source>
</evidence>
<dbReference type="Pfam" id="PF00842">
    <property type="entry name" value="Ala_racemase_C"/>
    <property type="match status" value="1"/>
</dbReference>
<dbReference type="InterPro" id="IPR020622">
    <property type="entry name" value="Ala_racemase_pyridoxalP-BS"/>
</dbReference>
<reference evidence="9 10" key="1">
    <citation type="journal article" date="2015" name="Genome Announc.">
        <title>Expanding the biotechnology potential of lactobacilli through comparative genomics of 213 strains and associated genera.</title>
        <authorList>
            <person name="Sun Z."/>
            <person name="Harris H.M."/>
            <person name="McCann A."/>
            <person name="Guo C."/>
            <person name="Argimon S."/>
            <person name="Zhang W."/>
            <person name="Yang X."/>
            <person name="Jeffery I.B."/>
            <person name="Cooney J.C."/>
            <person name="Kagawa T.F."/>
            <person name="Liu W."/>
            <person name="Song Y."/>
            <person name="Salvetti E."/>
            <person name="Wrobel A."/>
            <person name="Rasinkangas P."/>
            <person name="Parkhill J."/>
            <person name="Rea M.C."/>
            <person name="O'Sullivan O."/>
            <person name="Ritari J."/>
            <person name="Douillard F.P."/>
            <person name="Paul Ross R."/>
            <person name="Yang R."/>
            <person name="Briner A.E."/>
            <person name="Felis G.E."/>
            <person name="de Vos W.M."/>
            <person name="Barrangou R."/>
            <person name="Klaenhammer T.R."/>
            <person name="Caufield P.W."/>
            <person name="Cui Y."/>
            <person name="Zhang H."/>
            <person name="O'Toole P.W."/>
        </authorList>
    </citation>
    <scope>NUCLEOTIDE SEQUENCE [LARGE SCALE GENOMIC DNA]</scope>
    <source>
        <strain evidence="9 10">DSM 21775</strain>
    </source>
</reference>
<dbReference type="GO" id="GO:0005829">
    <property type="term" value="C:cytosol"/>
    <property type="evidence" value="ECO:0007669"/>
    <property type="project" value="TreeGrafter"/>
</dbReference>
<dbReference type="EMBL" id="AYZH01000020">
    <property type="protein sequence ID" value="KRN01517.1"/>
    <property type="molecule type" value="Genomic_DNA"/>
</dbReference>
<sequence length="375" mass="41386">MMIIGEHRPTKLVIDRAAIRHNIQEEVQRLPENCELFMVVKANGYGHGAVQVAEAAKAAGATGFCVAILDEALELRAAGFDEPILVLGVVEPKYAPLMAREKVSATVAAEDWLDEAGHYLALSQPREPLRVHLGLDTGMGRIGFQTPTALKQVIAYLDDHTAAFTFEGMFTHFSTADEASTDYFDKQVARWDAFMAVVPNKPRYVHVTNSATSLWHADHNVNIVRYGAAGYGLNPSGKALQPPFELKPAMRLVSELAHCKQLNAGESVSYGATYTSTQDEWVGTVSLGYADGYERRLQGFHVLVDGQACEIIGRICMDQLMIRLPRQYPRGTKVVLLGRSGNQEITLQDLAEYCGTINYEIACGFTARLPRRYVH</sequence>
<comment type="function">
    <text evidence="5">Catalyzes the interconversion of L-alanine and D-alanine. May also act on other amino acids.</text>
</comment>
<feature type="active site" description="Proton acceptor; specific for D-alanine" evidence="5">
    <location>
        <position position="41"/>
    </location>
</feature>
<dbReference type="InterPro" id="IPR011079">
    <property type="entry name" value="Ala_racemase_C"/>
</dbReference>
<evidence type="ECO:0000256" key="3">
    <source>
        <dbReference type="ARBA" id="ARBA00022898"/>
    </source>
</evidence>
<evidence type="ECO:0000256" key="2">
    <source>
        <dbReference type="ARBA" id="ARBA00001933"/>
    </source>
</evidence>
<evidence type="ECO:0000313" key="10">
    <source>
        <dbReference type="Proteomes" id="UP000051589"/>
    </source>
</evidence>
<proteinExistence type="inferred from homology"/>
<dbReference type="GO" id="GO:0008784">
    <property type="term" value="F:alanine racemase activity"/>
    <property type="evidence" value="ECO:0007669"/>
    <property type="project" value="UniProtKB-UniRule"/>
</dbReference>
<dbReference type="GO" id="GO:0030632">
    <property type="term" value="P:D-alanine biosynthetic process"/>
    <property type="evidence" value="ECO:0007669"/>
    <property type="project" value="UniProtKB-UniRule"/>
</dbReference>
<evidence type="ECO:0000259" key="8">
    <source>
        <dbReference type="SMART" id="SM01005"/>
    </source>
</evidence>
<dbReference type="EC" id="5.1.1.1" evidence="5"/>
<comment type="caution">
    <text evidence="9">The sequence shown here is derived from an EMBL/GenBank/DDBJ whole genome shotgun (WGS) entry which is preliminary data.</text>
</comment>
<evidence type="ECO:0000256" key="7">
    <source>
        <dbReference type="PIRSR" id="PIRSR600821-52"/>
    </source>
</evidence>
<dbReference type="PRINTS" id="PR00992">
    <property type="entry name" value="ALARACEMASE"/>
</dbReference>
<comment type="pathway">
    <text evidence="5">Amino-acid biosynthesis; D-alanine biosynthesis; D-alanine from L-alanine: step 1/1.</text>
</comment>
<feature type="binding site" evidence="5 7">
    <location>
        <position position="317"/>
    </location>
    <ligand>
        <name>substrate</name>
    </ligand>
</feature>
<dbReference type="STRING" id="1423803.FD13_GL000980"/>
<accession>A0A0R2DNQ3</accession>
<dbReference type="HAMAP" id="MF_01201">
    <property type="entry name" value="Ala_racemase"/>
    <property type="match status" value="1"/>
</dbReference>
<dbReference type="UniPathway" id="UPA00042">
    <property type="reaction ID" value="UER00497"/>
</dbReference>
<comment type="similarity">
    <text evidence="5">Belongs to the alanine racemase family.</text>
</comment>
<dbReference type="SUPFAM" id="SSF51419">
    <property type="entry name" value="PLP-binding barrel"/>
    <property type="match status" value="1"/>
</dbReference>
<comment type="cofactor">
    <cofactor evidence="2 5 6">
        <name>pyridoxal 5'-phosphate</name>
        <dbReference type="ChEBI" id="CHEBI:597326"/>
    </cofactor>
</comment>
<organism evidence="9 10">
    <name type="scientific">Levilactobacillus senmaizukei DSM 21775 = NBRC 103853</name>
    <dbReference type="NCBI Taxonomy" id="1423803"/>
    <lineage>
        <taxon>Bacteria</taxon>
        <taxon>Bacillati</taxon>
        <taxon>Bacillota</taxon>
        <taxon>Bacilli</taxon>
        <taxon>Lactobacillales</taxon>
        <taxon>Lactobacillaceae</taxon>
        <taxon>Levilactobacillus</taxon>
    </lineage>
</organism>
<gene>
    <name evidence="9" type="ORF">FD13_GL000980</name>
</gene>
<feature type="domain" description="Alanine racemase C-terminal" evidence="8">
    <location>
        <begin position="249"/>
        <end position="374"/>
    </location>
</feature>
<dbReference type="SUPFAM" id="SSF50621">
    <property type="entry name" value="Alanine racemase C-terminal domain-like"/>
    <property type="match status" value="1"/>
</dbReference>
<keyword evidence="3 5" id="KW-0663">Pyridoxal phosphate</keyword>
<dbReference type="SMART" id="SM01005">
    <property type="entry name" value="Ala_racemase_C"/>
    <property type="match status" value="1"/>
</dbReference>
<evidence type="ECO:0000313" key="9">
    <source>
        <dbReference type="EMBL" id="KRN01517.1"/>
    </source>
</evidence>
<dbReference type="PANTHER" id="PTHR30511">
    <property type="entry name" value="ALANINE RACEMASE"/>
    <property type="match status" value="1"/>
</dbReference>
<dbReference type="Pfam" id="PF01168">
    <property type="entry name" value="Ala_racemase_N"/>
    <property type="match status" value="1"/>
</dbReference>
<evidence type="ECO:0000256" key="5">
    <source>
        <dbReference type="HAMAP-Rule" id="MF_01201"/>
    </source>
</evidence>
<dbReference type="Gene3D" id="2.40.37.10">
    <property type="entry name" value="Lyase, Ornithine Decarboxylase, Chain A, domain 1"/>
    <property type="match status" value="1"/>
</dbReference>
<comment type="catalytic activity">
    <reaction evidence="1 5">
        <text>L-alanine = D-alanine</text>
        <dbReference type="Rhea" id="RHEA:20249"/>
        <dbReference type="ChEBI" id="CHEBI:57416"/>
        <dbReference type="ChEBI" id="CHEBI:57972"/>
        <dbReference type="EC" id="5.1.1.1"/>
    </reaction>
</comment>
<dbReference type="GO" id="GO:0030170">
    <property type="term" value="F:pyridoxal phosphate binding"/>
    <property type="evidence" value="ECO:0007669"/>
    <property type="project" value="UniProtKB-UniRule"/>
</dbReference>
<dbReference type="Proteomes" id="UP000051589">
    <property type="component" value="Unassembled WGS sequence"/>
</dbReference>
<dbReference type="GO" id="GO:0009252">
    <property type="term" value="P:peptidoglycan biosynthetic process"/>
    <property type="evidence" value="ECO:0007669"/>
    <property type="project" value="TreeGrafter"/>
</dbReference>
<feature type="modified residue" description="N6-(pyridoxal phosphate)lysine" evidence="5 6">
    <location>
        <position position="41"/>
    </location>
</feature>
<evidence type="ECO:0000256" key="1">
    <source>
        <dbReference type="ARBA" id="ARBA00000316"/>
    </source>
</evidence>
<dbReference type="PATRIC" id="fig|1423803.3.peg.980"/>
<name>A0A0R2DNQ3_9LACO</name>
<keyword evidence="10" id="KW-1185">Reference proteome</keyword>
<dbReference type="InterPro" id="IPR001608">
    <property type="entry name" value="Ala_racemase_N"/>
</dbReference>
<dbReference type="NCBIfam" id="TIGR00492">
    <property type="entry name" value="alr"/>
    <property type="match status" value="1"/>
</dbReference>
<dbReference type="Gene3D" id="3.20.20.10">
    <property type="entry name" value="Alanine racemase"/>
    <property type="match status" value="1"/>
</dbReference>
<feature type="active site" description="Proton acceptor; specific for L-alanine" evidence="5">
    <location>
        <position position="270"/>
    </location>
</feature>
<evidence type="ECO:0000256" key="6">
    <source>
        <dbReference type="PIRSR" id="PIRSR600821-50"/>
    </source>
</evidence>
<dbReference type="InterPro" id="IPR000821">
    <property type="entry name" value="Ala_racemase"/>
</dbReference>
<dbReference type="InterPro" id="IPR009006">
    <property type="entry name" value="Ala_racemase/Decarboxylase_C"/>
</dbReference>
<feature type="binding site" evidence="5 7">
    <location>
        <position position="141"/>
    </location>
    <ligand>
        <name>substrate</name>
    </ligand>
</feature>
<dbReference type="CDD" id="cd00430">
    <property type="entry name" value="PLPDE_III_AR"/>
    <property type="match status" value="1"/>
</dbReference>
<keyword evidence="4 5" id="KW-0413">Isomerase</keyword>